<dbReference type="Pfam" id="PF09594">
    <property type="entry name" value="GT87"/>
    <property type="match status" value="2"/>
</dbReference>
<evidence type="ECO:0000256" key="3">
    <source>
        <dbReference type="ARBA" id="ARBA00022679"/>
    </source>
</evidence>
<reference evidence="10 11" key="1">
    <citation type="submission" date="2024-09" db="EMBL/GenBank/DDBJ databases">
        <authorList>
            <person name="Sun Q."/>
            <person name="Mori K."/>
        </authorList>
    </citation>
    <scope>NUCLEOTIDE SEQUENCE [LARGE SCALE GENOMIC DNA]</scope>
    <source>
        <strain evidence="10 11">JCM 3028</strain>
    </source>
</reference>
<feature type="transmembrane region" description="Helical" evidence="9">
    <location>
        <begin position="344"/>
        <end position="367"/>
    </location>
</feature>
<evidence type="ECO:0000256" key="2">
    <source>
        <dbReference type="ARBA" id="ARBA00022475"/>
    </source>
</evidence>
<evidence type="ECO:0000256" key="9">
    <source>
        <dbReference type="SAM" id="Phobius"/>
    </source>
</evidence>
<gene>
    <name evidence="10" type="ORF">ACFFRH_14620</name>
</gene>
<evidence type="ECO:0000256" key="6">
    <source>
        <dbReference type="ARBA" id="ARBA00023136"/>
    </source>
</evidence>
<keyword evidence="5 9" id="KW-1133">Transmembrane helix</keyword>
<evidence type="ECO:0000256" key="8">
    <source>
        <dbReference type="SAM" id="MobiDB-lite"/>
    </source>
</evidence>
<comment type="similarity">
    <text evidence="7">Belongs to the glycosyltransferase 87 family.</text>
</comment>
<feature type="transmembrane region" description="Helical" evidence="9">
    <location>
        <begin position="21"/>
        <end position="42"/>
    </location>
</feature>
<keyword evidence="4 9" id="KW-0812">Transmembrane</keyword>
<feature type="transmembrane region" description="Helical" evidence="9">
    <location>
        <begin position="255"/>
        <end position="278"/>
    </location>
</feature>
<feature type="compositionally biased region" description="Low complexity" evidence="8">
    <location>
        <begin position="158"/>
        <end position="175"/>
    </location>
</feature>
<feature type="transmembrane region" description="Helical" evidence="9">
    <location>
        <begin position="428"/>
        <end position="446"/>
    </location>
</feature>
<dbReference type="Proteomes" id="UP001589610">
    <property type="component" value="Unassembled WGS sequence"/>
</dbReference>
<sequence>MRTGEVTTTERRPRTWLSWPVWLLALLLVAAAVAPLVLHWLGNVDDQRLVDLDVYRTGGAAVLEGRSVYGFVTPAPQLLPFTYPPVAALLATPLAAMSWTAAQWTWTALIFLTLAITVRLSFRAVLGGAGTVPGVPDGGPVSPHAVPDTPTGEADAVPGTPAGGAARTTGPSGGVRARLGGLVRFGEVSEADGTGGAGGVGRLWTPLLFAALMIACTYLMPIRDQVRFGQVDILLVALCLADCVARRPVWPRGMLIGLATAVKLTPGVFLIYLLIAGFGPGARREHRETFFVAALTAALLTLLPFLVIPGDSADFWFRALLDPERLGANAATTNQSMRGMLIRLYLPDALTILLWLALVAVVAWYGFRHARRALLDGHLVAGVALVGLMAVLLSPVAWIHHLAWVVVVLGALAGDGRDPVRLRVAAGVWLYYVLPIPWWGVTIKAAEIPVLSPVLGKIVQNGFGLGALVLVWLLGVWLPNRRETFRALP</sequence>
<feature type="transmembrane region" description="Helical" evidence="9">
    <location>
        <begin position="374"/>
        <end position="392"/>
    </location>
</feature>
<feature type="transmembrane region" description="Helical" evidence="9">
    <location>
        <begin position="398"/>
        <end position="416"/>
    </location>
</feature>
<organism evidence="10 11">
    <name type="scientific">Streptosporangium vulgare</name>
    <dbReference type="NCBI Taxonomy" id="46190"/>
    <lineage>
        <taxon>Bacteria</taxon>
        <taxon>Bacillati</taxon>
        <taxon>Actinomycetota</taxon>
        <taxon>Actinomycetes</taxon>
        <taxon>Streptosporangiales</taxon>
        <taxon>Streptosporangiaceae</taxon>
        <taxon>Streptosporangium</taxon>
    </lineage>
</organism>
<keyword evidence="6 9" id="KW-0472">Membrane</keyword>
<dbReference type="InterPro" id="IPR018584">
    <property type="entry name" value="GT87"/>
</dbReference>
<keyword evidence="2" id="KW-1003">Cell membrane</keyword>
<feature type="transmembrane region" description="Helical" evidence="9">
    <location>
        <begin position="290"/>
        <end position="308"/>
    </location>
</feature>
<evidence type="ECO:0000256" key="4">
    <source>
        <dbReference type="ARBA" id="ARBA00022692"/>
    </source>
</evidence>
<feature type="transmembrane region" description="Helical" evidence="9">
    <location>
        <begin position="458"/>
        <end position="478"/>
    </location>
</feature>
<comment type="caution">
    <text evidence="10">The sequence shown here is derived from an EMBL/GenBank/DDBJ whole genome shotgun (WGS) entry which is preliminary data.</text>
</comment>
<evidence type="ECO:0000313" key="10">
    <source>
        <dbReference type="EMBL" id="MFB9676719.1"/>
    </source>
</evidence>
<comment type="subcellular location">
    <subcellularLocation>
        <location evidence="1">Cell membrane</location>
        <topology evidence="1">Multi-pass membrane protein</topology>
    </subcellularLocation>
</comment>
<evidence type="ECO:0000256" key="5">
    <source>
        <dbReference type="ARBA" id="ARBA00022989"/>
    </source>
</evidence>
<dbReference type="EMBL" id="JBHMBS010000006">
    <property type="protein sequence ID" value="MFB9676719.1"/>
    <property type="molecule type" value="Genomic_DNA"/>
</dbReference>
<keyword evidence="3" id="KW-0808">Transferase</keyword>
<feature type="region of interest" description="Disordered" evidence="8">
    <location>
        <begin position="136"/>
        <end position="175"/>
    </location>
</feature>
<accession>A0ABV5TCH6</accession>
<evidence type="ECO:0000256" key="7">
    <source>
        <dbReference type="ARBA" id="ARBA00024033"/>
    </source>
</evidence>
<feature type="transmembrane region" description="Helical" evidence="9">
    <location>
        <begin position="106"/>
        <end position="126"/>
    </location>
</feature>
<feature type="transmembrane region" description="Helical" evidence="9">
    <location>
        <begin position="203"/>
        <end position="221"/>
    </location>
</feature>
<dbReference type="RefSeq" id="WP_386156921.1">
    <property type="nucleotide sequence ID" value="NZ_JBHMBS010000006.1"/>
</dbReference>
<name>A0ABV5TCH6_9ACTN</name>
<evidence type="ECO:0000313" key="11">
    <source>
        <dbReference type="Proteomes" id="UP001589610"/>
    </source>
</evidence>
<protein>
    <submittedName>
        <fullName evidence="10">Glycosyltransferase 87 family protein</fullName>
    </submittedName>
</protein>
<keyword evidence="11" id="KW-1185">Reference proteome</keyword>
<proteinExistence type="inferred from homology"/>
<evidence type="ECO:0000256" key="1">
    <source>
        <dbReference type="ARBA" id="ARBA00004651"/>
    </source>
</evidence>